<sequence>MNIYLPHVANPQVTQQLFRIISIRRGGLFIIYCDCFIRSNWCNAAWLLRYHCKAAVLILPDIITYIAFEQRPLTNSSDVKSIYSSLNSDSLTDKLLIQSRNMS</sequence>
<evidence type="ECO:0000313" key="3">
    <source>
        <dbReference type="Proteomes" id="UP001642409"/>
    </source>
</evidence>
<gene>
    <name evidence="2" type="ORF">HINF_LOCUS20350</name>
    <name evidence="1" type="ORF">HINF_LOCUS63555</name>
</gene>
<name>A0AA86UXK2_9EUKA</name>
<accession>A0AA86UXK2</accession>
<reference evidence="1" key="1">
    <citation type="submission" date="2023-06" db="EMBL/GenBank/DDBJ databases">
        <authorList>
            <person name="Kurt Z."/>
        </authorList>
    </citation>
    <scope>NUCLEOTIDE SEQUENCE</scope>
</reference>
<evidence type="ECO:0000313" key="1">
    <source>
        <dbReference type="EMBL" id="CAI9975910.1"/>
    </source>
</evidence>
<comment type="caution">
    <text evidence="1">The sequence shown here is derived from an EMBL/GenBank/DDBJ whole genome shotgun (WGS) entry which is preliminary data.</text>
</comment>
<dbReference type="Proteomes" id="UP001642409">
    <property type="component" value="Unassembled WGS sequence"/>
</dbReference>
<evidence type="ECO:0000313" key="2">
    <source>
        <dbReference type="EMBL" id="CAL6006830.1"/>
    </source>
</evidence>
<dbReference type="EMBL" id="CATOUU010001170">
    <property type="protein sequence ID" value="CAI9975910.1"/>
    <property type="molecule type" value="Genomic_DNA"/>
</dbReference>
<dbReference type="EMBL" id="CAXDID020000054">
    <property type="protein sequence ID" value="CAL6006830.1"/>
    <property type="molecule type" value="Genomic_DNA"/>
</dbReference>
<dbReference type="AlphaFoldDB" id="A0AA86UXK2"/>
<organism evidence="1">
    <name type="scientific">Hexamita inflata</name>
    <dbReference type="NCBI Taxonomy" id="28002"/>
    <lineage>
        <taxon>Eukaryota</taxon>
        <taxon>Metamonada</taxon>
        <taxon>Diplomonadida</taxon>
        <taxon>Hexamitidae</taxon>
        <taxon>Hexamitinae</taxon>
        <taxon>Hexamita</taxon>
    </lineage>
</organism>
<keyword evidence="3" id="KW-1185">Reference proteome</keyword>
<proteinExistence type="predicted"/>
<protein>
    <submittedName>
        <fullName evidence="2">Hypothetical_protein</fullName>
    </submittedName>
</protein>
<reference evidence="2 3" key="2">
    <citation type="submission" date="2024-07" db="EMBL/GenBank/DDBJ databases">
        <authorList>
            <person name="Akdeniz Z."/>
        </authorList>
    </citation>
    <scope>NUCLEOTIDE SEQUENCE [LARGE SCALE GENOMIC DNA]</scope>
</reference>